<reference evidence="1" key="1">
    <citation type="submission" date="2019-10" db="EMBL/GenBank/DDBJ databases">
        <authorList>
            <consortium name="DOE Joint Genome Institute"/>
            <person name="Kuo A."/>
            <person name="Miyauchi S."/>
            <person name="Kiss E."/>
            <person name="Drula E."/>
            <person name="Kohler A."/>
            <person name="Sanchez-Garcia M."/>
            <person name="Andreopoulos B."/>
            <person name="Barry K.W."/>
            <person name="Bonito G."/>
            <person name="Buee M."/>
            <person name="Carver A."/>
            <person name="Chen C."/>
            <person name="Cichocki N."/>
            <person name="Clum A."/>
            <person name="Culley D."/>
            <person name="Crous P.W."/>
            <person name="Fauchery L."/>
            <person name="Girlanda M."/>
            <person name="Hayes R."/>
            <person name="Keri Z."/>
            <person name="Labutti K."/>
            <person name="Lipzen A."/>
            <person name="Lombard V."/>
            <person name="Magnuson J."/>
            <person name="Maillard F."/>
            <person name="Morin E."/>
            <person name="Murat C."/>
            <person name="Nolan M."/>
            <person name="Ohm R."/>
            <person name="Pangilinan J."/>
            <person name="Pereira M."/>
            <person name="Perotto S."/>
            <person name="Peter M."/>
            <person name="Riley R."/>
            <person name="Sitrit Y."/>
            <person name="Stielow B."/>
            <person name="Szollosi G."/>
            <person name="Zifcakova L."/>
            <person name="Stursova M."/>
            <person name="Spatafora J.W."/>
            <person name="Tedersoo L."/>
            <person name="Vaario L.-M."/>
            <person name="Yamada A."/>
            <person name="Yan M."/>
            <person name="Wang P."/>
            <person name="Xu J."/>
            <person name="Bruns T."/>
            <person name="Baldrian P."/>
            <person name="Vilgalys R."/>
            <person name="Henrissat B."/>
            <person name="Grigoriev I.V."/>
            <person name="Hibbett D."/>
            <person name="Nagy L.G."/>
            <person name="Martin F.M."/>
        </authorList>
    </citation>
    <scope>NUCLEOTIDE SEQUENCE</scope>
    <source>
        <strain evidence="1">P2</strain>
    </source>
</reference>
<reference evidence="1" key="2">
    <citation type="journal article" date="2020" name="Nat. Commun.">
        <title>Large-scale genome sequencing of mycorrhizal fungi provides insights into the early evolution of symbiotic traits.</title>
        <authorList>
            <person name="Miyauchi S."/>
            <person name="Kiss E."/>
            <person name="Kuo A."/>
            <person name="Drula E."/>
            <person name="Kohler A."/>
            <person name="Sanchez-Garcia M."/>
            <person name="Morin E."/>
            <person name="Andreopoulos B."/>
            <person name="Barry K.W."/>
            <person name="Bonito G."/>
            <person name="Buee M."/>
            <person name="Carver A."/>
            <person name="Chen C."/>
            <person name="Cichocki N."/>
            <person name="Clum A."/>
            <person name="Culley D."/>
            <person name="Crous P.W."/>
            <person name="Fauchery L."/>
            <person name="Girlanda M."/>
            <person name="Hayes R.D."/>
            <person name="Keri Z."/>
            <person name="LaButti K."/>
            <person name="Lipzen A."/>
            <person name="Lombard V."/>
            <person name="Magnuson J."/>
            <person name="Maillard F."/>
            <person name="Murat C."/>
            <person name="Nolan M."/>
            <person name="Ohm R.A."/>
            <person name="Pangilinan J."/>
            <person name="Pereira M.F."/>
            <person name="Perotto S."/>
            <person name="Peter M."/>
            <person name="Pfister S."/>
            <person name="Riley R."/>
            <person name="Sitrit Y."/>
            <person name="Stielow J.B."/>
            <person name="Szollosi G."/>
            <person name="Zifcakova L."/>
            <person name="Stursova M."/>
            <person name="Spatafora J.W."/>
            <person name="Tedersoo L."/>
            <person name="Vaario L.M."/>
            <person name="Yamada A."/>
            <person name="Yan M."/>
            <person name="Wang P."/>
            <person name="Xu J."/>
            <person name="Bruns T."/>
            <person name="Baldrian P."/>
            <person name="Vilgalys R."/>
            <person name="Dunand C."/>
            <person name="Henrissat B."/>
            <person name="Grigoriev I.V."/>
            <person name="Hibbett D."/>
            <person name="Nagy L.G."/>
            <person name="Martin F.M."/>
        </authorList>
    </citation>
    <scope>NUCLEOTIDE SEQUENCE</scope>
    <source>
        <strain evidence="1">P2</strain>
    </source>
</reference>
<proteinExistence type="predicted"/>
<evidence type="ECO:0000313" key="2">
    <source>
        <dbReference type="Proteomes" id="UP000886501"/>
    </source>
</evidence>
<dbReference type="EMBL" id="MU117975">
    <property type="protein sequence ID" value="KAF9651482.1"/>
    <property type="molecule type" value="Genomic_DNA"/>
</dbReference>
<keyword evidence="2" id="KW-1185">Reference proteome</keyword>
<gene>
    <name evidence="1" type="ORF">BDM02DRAFT_3184486</name>
</gene>
<name>A0ACB6ZPC0_THEGA</name>
<evidence type="ECO:0000313" key="1">
    <source>
        <dbReference type="EMBL" id="KAF9651482.1"/>
    </source>
</evidence>
<dbReference type="Proteomes" id="UP000886501">
    <property type="component" value="Unassembled WGS sequence"/>
</dbReference>
<sequence>MTRSARKATTEKRTKKDTEPKSKKVPSPYNLFVKAQLPIWREANPGKSAKDAMSAVSVMWKDSPENPKNAPGGEKKEPKAKKSASKTASKSSSKKADKESLSSDTD</sequence>
<comment type="caution">
    <text evidence="1">The sequence shown here is derived from an EMBL/GenBank/DDBJ whole genome shotgun (WGS) entry which is preliminary data.</text>
</comment>
<organism evidence="1 2">
    <name type="scientific">Thelephora ganbajun</name>
    <name type="common">Ganba fungus</name>
    <dbReference type="NCBI Taxonomy" id="370292"/>
    <lineage>
        <taxon>Eukaryota</taxon>
        <taxon>Fungi</taxon>
        <taxon>Dikarya</taxon>
        <taxon>Basidiomycota</taxon>
        <taxon>Agaricomycotina</taxon>
        <taxon>Agaricomycetes</taxon>
        <taxon>Thelephorales</taxon>
        <taxon>Thelephoraceae</taxon>
        <taxon>Thelephora</taxon>
    </lineage>
</organism>
<protein>
    <submittedName>
        <fullName evidence="1">Uncharacterized protein</fullName>
    </submittedName>
</protein>
<accession>A0ACB6ZPC0</accession>